<keyword evidence="6" id="KW-0598">Phosphotransferase system</keyword>
<keyword evidence="7 14" id="KW-0812">Transmembrane</keyword>
<evidence type="ECO:0000256" key="4">
    <source>
        <dbReference type="ARBA" id="ARBA00022475"/>
    </source>
</evidence>
<feature type="transmembrane region" description="Helical" evidence="14">
    <location>
        <begin position="46"/>
        <end position="70"/>
    </location>
</feature>
<evidence type="ECO:0000313" key="15">
    <source>
        <dbReference type="EMBL" id="MBF4765780.1"/>
    </source>
</evidence>
<evidence type="ECO:0000256" key="10">
    <source>
        <dbReference type="ARBA" id="ARBA00037387"/>
    </source>
</evidence>
<comment type="subcellular location">
    <subcellularLocation>
        <location evidence="1">Cell membrane</location>
        <topology evidence="1">Multi-pass membrane protein</topology>
    </subcellularLocation>
</comment>
<feature type="transmembrane region" description="Helical" evidence="14">
    <location>
        <begin position="6"/>
        <end position="26"/>
    </location>
</feature>
<feature type="transmembrane region" description="Helical" evidence="14">
    <location>
        <begin position="431"/>
        <end position="451"/>
    </location>
</feature>
<feature type="transmembrane region" description="Helical" evidence="14">
    <location>
        <begin position="258"/>
        <end position="283"/>
    </location>
</feature>
<dbReference type="AlphaFoldDB" id="A0A930YMM1"/>
<dbReference type="PANTHER" id="PTHR33843">
    <property type="entry name" value="ASCORBATE-SPECIFIC PTS SYSTEM EIIC COMPONENT"/>
    <property type="match status" value="1"/>
</dbReference>
<keyword evidence="3" id="KW-0813">Transport</keyword>
<dbReference type="GO" id="GO:0005886">
    <property type="term" value="C:plasma membrane"/>
    <property type="evidence" value="ECO:0007669"/>
    <property type="project" value="UniProtKB-SubCell"/>
</dbReference>
<dbReference type="EMBL" id="JADKPN010000018">
    <property type="protein sequence ID" value="MBF4765780.1"/>
    <property type="molecule type" value="Genomic_DNA"/>
</dbReference>
<dbReference type="PANTHER" id="PTHR33843:SF4">
    <property type="entry name" value="ASCORBATE-SPECIFIC PTS SYSTEM EIIC COMPONENT"/>
    <property type="match status" value="1"/>
</dbReference>
<feature type="transmembrane region" description="Helical" evidence="14">
    <location>
        <begin position="317"/>
        <end position="336"/>
    </location>
</feature>
<evidence type="ECO:0000256" key="2">
    <source>
        <dbReference type="ARBA" id="ARBA00011738"/>
    </source>
</evidence>
<dbReference type="GO" id="GO:0009401">
    <property type="term" value="P:phosphoenolpyruvate-dependent sugar phosphotransferase system"/>
    <property type="evidence" value="ECO:0007669"/>
    <property type="project" value="UniProtKB-KW"/>
</dbReference>
<evidence type="ECO:0000256" key="1">
    <source>
        <dbReference type="ARBA" id="ARBA00004651"/>
    </source>
</evidence>
<evidence type="ECO:0000256" key="12">
    <source>
        <dbReference type="ARBA" id="ARBA00039702"/>
    </source>
</evidence>
<evidence type="ECO:0000256" key="8">
    <source>
        <dbReference type="ARBA" id="ARBA00022989"/>
    </source>
</evidence>
<keyword evidence="4" id="KW-1003">Cell membrane</keyword>
<feature type="transmembrane region" description="Helical" evidence="14">
    <location>
        <begin position="342"/>
        <end position="364"/>
    </location>
</feature>
<feature type="transmembrane region" description="Helical" evidence="14">
    <location>
        <begin position="143"/>
        <end position="159"/>
    </location>
</feature>
<keyword evidence="9 14" id="KW-0472">Membrane</keyword>
<dbReference type="InterPro" id="IPR051562">
    <property type="entry name" value="Ascorbate-PTS_EIIC"/>
</dbReference>
<evidence type="ECO:0000256" key="11">
    <source>
        <dbReference type="ARBA" id="ARBA00038218"/>
    </source>
</evidence>
<dbReference type="InterPro" id="IPR004703">
    <property type="entry name" value="PTS_sugar-sp_permease"/>
</dbReference>
<name>A0A930YMM1_9ACTN</name>
<dbReference type="NCBIfam" id="NF006920">
    <property type="entry name" value="PRK09410.1-2"/>
    <property type="match status" value="1"/>
</dbReference>
<dbReference type="Proteomes" id="UP000640489">
    <property type="component" value="Unassembled WGS sequence"/>
</dbReference>
<organism evidence="15 16">
    <name type="scientific">Nocardioides islandensis</name>
    <dbReference type="NCBI Taxonomy" id="433663"/>
    <lineage>
        <taxon>Bacteria</taxon>
        <taxon>Bacillati</taxon>
        <taxon>Actinomycetota</taxon>
        <taxon>Actinomycetes</taxon>
        <taxon>Propionibacteriales</taxon>
        <taxon>Nocardioidaceae</taxon>
        <taxon>Nocardioides</taxon>
    </lineage>
</organism>
<protein>
    <recommendedName>
        <fullName evidence="12">Ascorbate-specific PTS system EIIC component</fullName>
    </recommendedName>
    <alternativeName>
        <fullName evidence="13">Ascorbate-specific permease IIC component UlaA</fullName>
    </alternativeName>
</protein>
<evidence type="ECO:0000256" key="14">
    <source>
        <dbReference type="SAM" id="Phobius"/>
    </source>
</evidence>
<feature type="transmembrane region" description="Helical" evidence="14">
    <location>
        <begin position="114"/>
        <end position="137"/>
    </location>
</feature>
<feature type="transmembrane region" description="Helical" evidence="14">
    <location>
        <begin position="90"/>
        <end position="107"/>
    </location>
</feature>
<feature type="transmembrane region" description="Helical" evidence="14">
    <location>
        <begin position="371"/>
        <end position="396"/>
    </location>
</feature>
<keyword evidence="5" id="KW-0762">Sugar transport</keyword>
<comment type="similarity">
    <text evidence="11">Belongs to the UlaA family.</text>
</comment>
<reference evidence="15" key="1">
    <citation type="submission" date="2020-11" db="EMBL/GenBank/DDBJ databases">
        <title>Nocardioides sp. nov., isolated from Soil of Cynanchum wilfordii Hemsley rhizosphere.</title>
        <authorList>
            <person name="Lee J.-S."/>
            <person name="Suh M.K."/>
            <person name="Kim J.-S."/>
        </authorList>
    </citation>
    <scope>NUCLEOTIDE SEQUENCE</scope>
    <source>
        <strain evidence="15">KCTC 19275</strain>
    </source>
</reference>
<evidence type="ECO:0000256" key="3">
    <source>
        <dbReference type="ARBA" id="ARBA00022448"/>
    </source>
</evidence>
<comment type="caution">
    <text evidence="15">The sequence shown here is derived from an EMBL/GenBank/DDBJ whole genome shotgun (WGS) entry which is preliminary data.</text>
</comment>
<comment type="function">
    <text evidence="10">The phosphoenolpyruvate-dependent sugar phosphotransferase system (sugar PTS), a major carbohydrate active transport system, catalyzes the phosphorylation of incoming sugar substrates concomitantly with their translocation across the cell membrane. The enzyme II UlaABC PTS system is involved in ascorbate transport.</text>
</comment>
<evidence type="ECO:0000313" key="16">
    <source>
        <dbReference type="Proteomes" id="UP000640489"/>
    </source>
</evidence>
<evidence type="ECO:0000256" key="13">
    <source>
        <dbReference type="ARBA" id="ARBA00042859"/>
    </source>
</evidence>
<evidence type="ECO:0000256" key="9">
    <source>
        <dbReference type="ARBA" id="ARBA00023136"/>
    </source>
</evidence>
<accession>A0A930YMM1</accession>
<dbReference type="Pfam" id="PF03611">
    <property type="entry name" value="EIIC-GAT"/>
    <property type="match status" value="1"/>
</dbReference>
<gene>
    <name evidence="15" type="ORF">ISU07_21825</name>
</gene>
<proteinExistence type="inferred from homology"/>
<evidence type="ECO:0000256" key="7">
    <source>
        <dbReference type="ARBA" id="ARBA00022692"/>
    </source>
</evidence>
<feature type="transmembrane region" description="Helical" evidence="14">
    <location>
        <begin position="216"/>
        <end position="238"/>
    </location>
</feature>
<evidence type="ECO:0000256" key="6">
    <source>
        <dbReference type="ARBA" id="ARBA00022683"/>
    </source>
</evidence>
<keyword evidence="16" id="KW-1185">Reference proteome</keyword>
<keyword evidence="8 14" id="KW-1133">Transmembrane helix</keyword>
<comment type="subunit">
    <text evidence="2">Homodimer.</text>
</comment>
<evidence type="ECO:0000256" key="5">
    <source>
        <dbReference type="ARBA" id="ARBA00022597"/>
    </source>
</evidence>
<sequence>MEWIANNVFNEVAILIGLIVVVGLLLQKKRFEEILSGAIRATVGVYAMFIGIGVFVGGLSAFQAITASAFGKEPPTSGVTLDEFMADKGSVIAMVITVAFLMHLLLVRVLKLKFVYLTGHLMFWMSVVVTASLTAGWGSMGKWTMILIGSAIVATYWTIQPIVMQKKMERVIGSQDWGYGHTSASAAYIGAAIGEKIGDPEKQDTEKLKMPRWLSFFKDVNVSTAVVIMAIMLVSMAFADPAVYNAQADTYSATMNPWVWAIVSALRFAAGIAILLFGVRMFLAEIVPAFKGISDKLIPGTRPALDCPTVFPYSPTAVMIGFLSSTAVFLVLMWLFPALGWFGGFVLVPPMIMLFFPGGAAGVFGNKHGGWPGAVAGGAANGLFLGFGQAITWHLLTNTGPQMATLADPDWYIVNWAILFVRHPFGFADGYQGFVTVFGWLLCLAVAYGGYSLYKRFKGQKPVAAAPSEQRELHHV</sequence>